<keyword evidence="18" id="KW-1185">Reference proteome</keyword>
<dbReference type="PANTHER" id="PTHR23196:SF1">
    <property type="entry name" value="PAX-INTERACTING PROTEIN 1"/>
    <property type="match status" value="1"/>
</dbReference>
<dbReference type="InterPro" id="IPR000253">
    <property type="entry name" value="FHA_dom"/>
</dbReference>
<keyword evidence="11" id="KW-0131">Cell cycle</keyword>
<organism evidence="17 18">
    <name type="scientific">Hermetia illucens</name>
    <name type="common">Black soldier fly</name>
    <dbReference type="NCBI Taxonomy" id="343691"/>
    <lineage>
        <taxon>Eukaryota</taxon>
        <taxon>Metazoa</taxon>
        <taxon>Ecdysozoa</taxon>
        <taxon>Arthropoda</taxon>
        <taxon>Hexapoda</taxon>
        <taxon>Insecta</taxon>
        <taxon>Pterygota</taxon>
        <taxon>Neoptera</taxon>
        <taxon>Endopterygota</taxon>
        <taxon>Diptera</taxon>
        <taxon>Brachycera</taxon>
        <taxon>Stratiomyomorpha</taxon>
        <taxon>Stratiomyidae</taxon>
        <taxon>Hermetiinae</taxon>
        <taxon>Hermetia</taxon>
    </lineage>
</organism>
<dbReference type="Gene3D" id="3.40.50.10190">
    <property type="entry name" value="BRCT domain"/>
    <property type="match status" value="2"/>
</dbReference>
<feature type="compositionally biased region" description="Basic and acidic residues" evidence="14">
    <location>
        <begin position="694"/>
        <end position="708"/>
    </location>
</feature>
<keyword evidence="5" id="KW-1017">Isopeptide bond</keyword>
<dbReference type="GO" id="GO:0005694">
    <property type="term" value="C:chromosome"/>
    <property type="evidence" value="ECO:0007669"/>
    <property type="project" value="UniProtKB-SubCell"/>
</dbReference>
<feature type="region of interest" description="Disordered" evidence="14">
    <location>
        <begin position="365"/>
        <end position="394"/>
    </location>
</feature>
<evidence type="ECO:0000259" key="15">
    <source>
        <dbReference type="PROSITE" id="PS50006"/>
    </source>
</evidence>
<dbReference type="InterPro" id="IPR001357">
    <property type="entry name" value="BRCT_dom"/>
</dbReference>
<dbReference type="InParanoid" id="A0A7R8UHI1"/>
<evidence type="ECO:0000256" key="6">
    <source>
        <dbReference type="ARBA" id="ARBA00022737"/>
    </source>
</evidence>
<evidence type="ECO:0000313" key="18">
    <source>
        <dbReference type="Proteomes" id="UP000594454"/>
    </source>
</evidence>
<dbReference type="CDD" id="cd17744">
    <property type="entry name" value="BRCT_MDC1_rpt1"/>
    <property type="match status" value="1"/>
</dbReference>
<feature type="domain" description="BRCT" evidence="16">
    <location>
        <begin position="1016"/>
        <end position="1071"/>
    </location>
</feature>
<evidence type="ECO:0000259" key="16">
    <source>
        <dbReference type="PROSITE" id="PS50172"/>
    </source>
</evidence>
<protein>
    <recommendedName>
        <fullName evidence="3">Mediator of DNA damage checkpoint protein 1</fullName>
    </recommendedName>
    <alternativeName>
        <fullName evidence="13">PAX transactivation activation domain-interacting protein</fullName>
    </alternativeName>
    <alternativeName>
        <fullName evidence="12">PAX-interacting protein 1</fullName>
    </alternativeName>
</protein>
<dbReference type="Gene3D" id="2.60.200.20">
    <property type="match status" value="1"/>
</dbReference>
<evidence type="ECO:0000256" key="14">
    <source>
        <dbReference type="SAM" id="MobiDB-lite"/>
    </source>
</evidence>
<dbReference type="SUPFAM" id="SSF52113">
    <property type="entry name" value="BRCT domain"/>
    <property type="match status" value="1"/>
</dbReference>
<keyword evidence="6" id="KW-0677">Repeat</keyword>
<evidence type="ECO:0000256" key="10">
    <source>
        <dbReference type="ARBA" id="ARBA00023242"/>
    </source>
</evidence>
<evidence type="ECO:0000256" key="1">
    <source>
        <dbReference type="ARBA" id="ARBA00004123"/>
    </source>
</evidence>
<feature type="compositionally biased region" description="Basic and acidic residues" evidence="14">
    <location>
        <begin position="812"/>
        <end position="838"/>
    </location>
</feature>
<dbReference type="PROSITE" id="PS50172">
    <property type="entry name" value="BRCT"/>
    <property type="match status" value="2"/>
</dbReference>
<dbReference type="InterPro" id="IPR036420">
    <property type="entry name" value="BRCT_dom_sf"/>
</dbReference>
<evidence type="ECO:0000256" key="5">
    <source>
        <dbReference type="ARBA" id="ARBA00022499"/>
    </source>
</evidence>
<feature type="compositionally biased region" description="Basic and acidic residues" evidence="14">
    <location>
        <begin position="641"/>
        <end position="660"/>
    </location>
</feature>
<dbReference type="OrthoDB" id="342264at2759"/>
<comment type="subcellular location">
    <subcellularLocation>
        <location evidence="2">Chromosome</location>
    </subcellularLocation>
    <subcellularLocation>
        <location evidence="1">Nucleus</location>
    </subcellularLocation>
</comment>
<evidence type="ECO:0000256" key="13">
    <source>
        <dbReference type="ARBA" id="ARBA00030146"/>
    </source>
</evidence>
<feature type="compositionally biased region" description="Basic and acidic residues" evidence="14">
    <location>
        <begin position="305"/>
        <end position="321"/>
    </location>
</feature>
<evidence type="ECO:0000256" key="9">
    <source>
        <dbReference type="ARBA" id="ARBA00022990"/>
    </source>
</evidence>
<dbReference type="Pfam" id="PF16589">
    <property type="entry name" value="BRCT_2"/>
    <property type="match status" value="1"/>
</dbReference>
<keyword evidence="4" id="KW-0158">Chromosome</keyword>
<feature type="compositionally biased region" description="Basic and acidic residues" evidence="14">
    <location>
        <begin position="757"/>
        <end position="780"/>
    </location>
</feature>
<feature type="compositionally biased region" description="Polar residues" evidence="14">
    <location>
        <begin position="282"/>
        <end position="292"/>
    </location>
</feature>
<evidence type="ECO:0000256" key="3">
    <source>
        <dbReference type="ARBA" id="ARBA00015014"/>
    </source>
</evidence>
<feature type="domain" description="BRCT" evidence="16">
    <location>
        <begin position="926"/>
        <end position="981"/>
    </location>
</feature>
<feature type="compositionally biased region" description="Low complexity" evidence="14">
    <location>
        <begin position="668"/>
        <end position="677"/>
    </location>
</feature>
<feature type="region of interest" description="Disordered" evidence="14">
    <location>
        <begin position="432"/>
        <end position="453"/>
    </location>
</feature>
<feature type="domain" description="FHA" evidence="15">
    <location>
        <begin position="27"/>
        <end position="80"/>
    </location>
</feature>
<dbReference type="AlphaFoldDB" id="A0A7R8UHI1"/>
<evidence type="ECO:0000313" key="17">
    <source>
        <dbReference type="EMBL" id="CAD7080800.1"/>
    </source>
</evidence>
<dbReference type="GO" id="GO:0006974">
    <property type="term" value="P:DNA damage response"/>
    <property type="evidence" value="ECO:0007669"/>
    <property type="project" value="UniProtKB-KW"/>
</dbReference>
<dbReference type="PROSITE" id="PS50006">
    <property type="entry name" value="FHA_DOMAIN"/>
    <property type="match status" value="1"/>
</dbReference>
<keyword evidence="7" id="KW-0227">DNA damage</keyword>
<dbReference type="CDD" id="cd00060">
    <property type="entry name" value="FHA"/>
    <property type="match status" value="1"/>
</dbReference>
<evidence type="ECO:0000256" key="7">
    <source>
        <dbReference type="ARBA" id="ARBA00022763"/>
    </source>
</evidence>
<dbReference type="GO" id="GO:0005634">
    <property type="term" value="C:nucleus"/>
    <property type="evidence" value="ECO:0007669"/>
    <property type="project" value="UniProtKB-SubCell"/>
</dbReference>
<gene>
    <name evidence="17" type="ORF">HERILL_LOCUS3937</name>
</gene>
<evidence type="ECO:0000256" key="11">
    <source>
        <dbReference type="ARBA" id="ARBA00023306"/>
    </source>
</evidence>
<feature type="region of interest" description="Disordered" evidence="14">
    <location>
        <begin position="267"/>
        <end position="336"/>
    </location>
</feature>
<dbReference type="EMBL" id="LR899010">
    <property type="protein sequence ID" value="CAD7080800.1"/>
    <property type="molecule type" value="Genomic_DNA"/>
</dbReference>
<dbReference type="InterPro" id="IPR008984">
    <property type="entry name" value="SMAD_FHA_dom_sf"/>
</dbReference>
<dbReference type="CDD" id="cd18432">
    <property type="entry name" value="BRCT_PAXIP1_rpt6_like"/>
    <property type="match status" value="1"/>
</dbReference>
<accession>A0A7R8UHI1</accession>
<feature type="region of interest" description="Disordered" evidence="14">
    <location>
        <begin position="516"/>
        <end position="585"/>
    </location>
</feature>
<name>A0A7R8UHI1_HERIL</name>
<sequence>MDIHSPDVLGTLILDGGKVLNLRAGTYLIGNASSKECDHHIKIDDPSIDVKHAAFVLTHDTIKLMDLFSQHGSYIDGKKIKQCEVVELVKSVKLQFGSFICQFRYNQESDSGFLGINDSATKDTSIIPSTPTNHNESLPTRANNKSRNPSSTPTILLSRRSSNTLQNGDSADESFFVKATQAQNNVNASSREMASLLEGDDEFFLPETQEIRTDQPVDDDNSSCDMFQLNTQDFRDGDNCSNDSDNLIANVSLQNSEIIPYIMPPKLESNSRIMPDQKEPTKSTSSNVNDVGSDTDCEEDLFNLRMDETNDGKVDQNDKRSAASTPDIDFCDNKLNDEEDTDSLQATQIFPLRKSCVNVGNSIENLTSHEDDDRGDNNKQDLSRIEPASVSTTATENLEQTQIFRLPVAPAPQDNHSFSLPSIDQYNRARNSAKKSTATPAINDDDVEPTQIFKPPDVQTKVNESIPSENTEFLEVTQKFIAPSTSANRLQMTPSPILLDSDEEENDTEFCLNPTLVIGEQPDVSESSKKNQTSDKKKRNLNKLFGSDDEDESITPEERNPSVADPLKLKTPARTNSPLIQPTPDFAFFKLPNLKKIDVADEIFRSKFKHVERSRTLLEESSDEDDENDPTKLMNRLLTETEKLDDNLKDMNDKKAESTTRGKRTVRKASSASTSNESDSKKSKTHSKYSKPTKKVEEESNSKTKEQGTKSSKSESSSKSSKSESFSKSSKSESASKSSKSESSSKPSKSESSSKSSKSESKESKTSVKDSRQTRQHKLETANIENVENVALPEKRATRQRHGKNSSNSSDGSRHDEFKSDKGSRSNDRNSKDRDHVGSKKTNSHRIETSEKNLPAKKLECDDRMTRKRHTTSKQETAVPKKRSKENDPVQLQPVTEEDDIPQVRKSNRTTKARIAFTKMDSKAYEKHIEKIGGIIVDDPLDSTVLITDKIYRTWKFLSAMGKGIPIVNIKWLHDTLDYKERKMPTHPNCEDYLLRDPNAEKRFKFSLRKSLEYARNSPVFKGYTFYCTPNTKPKPKELQTIIECAGGKVMRSLPKDFEEPKKFFIVSDKADISMWPDIRVRLGDRTILSTEAIIMAVMQQCVNFKAYLLSSKTH</sequence>
<feature type="region of interest" description="Disordered" evidence="14">
    <location>
        <begin position="641"/>
        <end position="890"/>
    </location>
</feature>
<evidence type="ECO:0000256" key="12">
    <source>
        <dbReference type="ARBA" id="ARBA00023858"/>
    </source>
</evidence>
<keyword evidence="8" id="KW-0832">Ubl conjugation</keyword>
<feature type="compositionally biased region" description="Low complexity" evidence="14">
    <location>
        <begin position="709"/>
        <end position="756"/>
    </location>
</feature>
<keyword evidence="10" id="KW-0539">Nucleus</keyword>
<evidence type="ECO:0000256" key="4">
    <source>
        <dbReference type="ARBA" id="ARBA00022454"/>
    </source>
</evidence>
<dbReference type="InterPro" id="IPR051579">
    <property type="entry name" value="DDR_Transcriptional_Reg"/>
</dbReference>
<dbReference type="SUPFAM" id="SSF49879">
    <property type="entry name" value="SMAD/FHA domain"/>
    <property type="match status" value="1"/>
</dbReference>
<keyword evidence="9" id="KW-0007">Acetylation</keyword>
<feature type="compositionally biased region" description="Basic and acidic residues" evidence="14">
    <location>
        <begin position="367"/>
        <end position="384"/>
    </location>
</feature>
<feature type="compositionally biased region" description="Basic and acidic residues" evidence="14">
    <location>
        <begin position="526"/>
        <end position="535"/>
    </location>
</feature>
<feature type="region of interest" description="Disordered" evidence="14">
    <location>
        <begin position="124"/>
        <end position="169"/>
    </location>
</feature>
<evidence type="ECO:0000256" key="8">
    <source>
        <dbReference type="ARBA" id="ARBA00022843"/>
    </source>
</evidence>
<dbReference type="SMART" id="SM00240">
    <property type="entry name" value="FHA"/>
    <property type="match status" value="1"/>
</dbReference>
<evidence type="ECO:0000256" key="2">
    <source>
        <dbReference type="ARBA" id="ARBA00004286"/>
    </source>
</evidence>
<dbReference type="PANTHER" id="PTHR23196">
    <property type="entry name" value="PAX TRANSCRIPTION ACTIVATION DOMAIN INTERACTING PROTEIN"/>
    <property type="match status" value="1"/>
</dbReference>
<reference evidence="17 18" key="1">
    <citation type="submission" date="2020-11" db="EMBL/GenBank/DDBJ databases">
        <authorList>
            <person name="Wallbank WR R."/>
            <person name="Pardo Diaz C."/>
            <person name="Kozak K."/>
            <person name="Martin S."/>
            <person name="Jiggins C."/>
            <person name="Moest M."/>
            <person name="Warren A I."/>
            <person name="Generalovic N T."/>
            <person name="Byers J.R.P. K."/>
            <person name="Montejo-Kovacevich G."/>
            <person name="Yen C E."/>
        </authorList>
    </citation>
    <scope>NUCLEOTIDE SEQUENCE [LARGE SCALE GENOMIC DNA]</scope>
</reference>
<proteinExistence type="predicted"/>
<feature type="compositionally biased region" description="Basic residues" evidence="14">
    <location>
        <begin position="683"/>
        <end position="693"/>
    </location>
</feature>
<dbReference type="Pfam" id="PF00498">
    <property type="entry name" value="FHA"/>
    <property type="match status" value="1"/>
</dbReference>
<dbReference type="Pfam" id="PF16770">
    <property type="entry name" value="RTT107_BRCT_5"/>
    <property type="match status" value="1"/>
</dbReference>
<dbReference type="Proteomes" id="UP000594454">
    <property type="component" value="Chromosome 2"/>
</dbReference>